<evidence type="ECO:0000313" key="3">
    <source>
        <dbReference type="Proteomes" id="UP000078555"/>
    </source>
</evidence>
<gene>
    <name evidence="2" type="ORF">POVWA1_050890</name>
</gene>
<dbReference type="EMBL" id="FLRD01000135">
    <property type="protein sequence ID" value="SBT44889.1"/>
    <property type="molecule type" value="Genomic_DNA"/>
</dbReference>
<reference evidence="3" key="1">
    <citation type="submission" date="2016-05" db="EMBL/GenBank/DDBJ databases">
        <authorList>
            <person name="Naeem Raeece"/>
        </authorList>
    </citation>
    <scope>NUCLEOTIDE SEQUENCE [LARGE SCALE GENOMIC DNA]</scope>
</reference>
<feature type="domain" description="Ubiquinol-cytochrome c chaperone" evidence="1">
    <location>
        <begin position="189"/>
        <end position="319"/>
    </location>
</feature>
<accession>A0A1A8ZLD2</accession>
<dbReference type="InterPro" id="IPR021150">
    <property type="entry name" value="Ubiq_cyt_c_chap"/>
</dbReference>
<dbReference type="Pfam" id="PF03981">
    <property type="entry name" value="Ubiq_cyt_C_chap"/>
    <property type="match status" value="1"/>
</dbReference>
<evidence type="ECO:0000313" key="2">
    <source>
        <dbReference type="EMBL" id="SBT44889.1"/>
    </source>
</evidence>
<organism evidence="2 3">
    <name type="scientific">Plasmodium ovale wallikeri</name>
    <dbReference type="NCBI Taxonomy" id="864142"/>
    <lineage>
        <taxon>Eukaryota</taxon>
        <taxon>Sar</taxon>
        <taxon>Alveolata</taxon>
        <taxon>Apicomplexa</taxon>
        <taxon>Aconoidasida</taxon>
        <taxon>Haemosporida</taxon>
        <taxon>Plasmodiidae</taxon>
        <taxon>Plasmodium</taxon>
        <taxon>Plasmodium (Plasmodium)</taxon>
    </lineage>
</organism>
<keyword evidence="3" id="KW-1185">Reference proteome</keyword>
<sequence>MLGRTCRTLRTCHHHHPRSCQLYFPELFKCTKRFKCLFNNTLKDKNLRWRTTNESYCEYILSPEEEQELKKNHLNIISKRDIHVDNHVIHESIKKYIQNNNVSAYYKKLNSNLNTLKSNNSIVVYYYMNFLSNIVQKIKQVPIINYIYNNFILKHCVNIHIFISPIYERINNENLFVKFHLNKNEVREIMYFLCMHVWIYCAKLNQLNNNHLKILLWEKIWDFYRALLIKYKISEFNFNTYLINMQEYSLGFCIGLDECIGKEFYAGKIYNLLFNHVYNEKEQFKKSKELTSLTIYCIRMYNFVYNLPEENFIQAKFTWPDICTAGNAERAFLAKDKWYLLKTHGYTLKVYPKKKKKRSKIMQKTRNRYICDKGKKESIPSPFECAPGRQK</sequence>
<protein>
    <recommendedName>
        <fullName evidence="1">Ubiquinol-cytochrome c chaperone domain-containing protein</fullName>
    </recommendedName>
</protein>
<dbReference type="AlphaFoldDB" id="A0A1A8ZLD2"/>
<name>A0A1A8ZLD2_PLAOA</name>
<evidence type="ECO:0000259" key="1">
    <source>
        <dbReference type="Pfam" id="PF03981"/>
    </source>
</evidence>
<proteinExistence type="predicted"/>
<dbReference type="Proteomes" id="UP000078555">
    <property type="component" value="Unassembled WGS sequence"/>
</dbReference>